<dbReference type="PANTHER" id="PTHR12537:SF136">
    <property type="entry name" value="PUMILIO HOMOLOG 9-RELATED"/>
    <property type="match status" value="1"/>
</dbReference>
<sequence>MGISCDMSIWSNPEELGSNEARHRFDQSLPCRIPDRFRNASSSPHGVSPVALRLLAFQDSFSPDGFDEMMALQNHIDFLMNRPIKRLSHGDDGFNGSLMFEGERVSRAQAAMEGSYAEDSLRGVSLRNDALMFEEKRVSRALATKEVSYPEDCVKSCNSLPANLDAMEASYPKRRLALMVNIYGSVSLMAKDQIGCRALQKLVKEGTFHDFKSLFGGIINHLVLKMIDLCDEEQRTLIVRVLTSKPLDLIQICLNNYGAFLSKQNQKTSVKCTTNKKSGLEPRCLALVKNLNGNHVIQTCLTSLGPNDNKVLLNPYLFIFYCAEIAAHRHGCCVLQCCVANTVALQRERLVDEISRNALQLSQDSFGNYVVQYIIVQNVPAGKLLMQFRMHYKCLKHYPESRAEIVCELTSVPNFEYRLKDPFGNYVIQTALCKTKGCVHAKLVEQVSRYGILKSNPYCMKILSKGVLKK</sequence>
<dbReference type="EMBL" id="JAAMPC010000015">
    <property type="protein sequence ID" value="KAG2255685.1"/>
    <property type="molecule type" value="Genomic_DNA"/>
</dbReference>
<dbReference type="Proteomes" id="UP000886595">
    <property type="component" value="Unassembled WGS sequence"/>
</dbReference>
<dbReference type="OrthoDB" id="668540at2759"/>
<evidence type="ECO:0000313" key="8">
    <source>
        <dbReference type="EMBL" id="KAG2255685.1"/>
    </source>
</evidence>
<dbReference type="GO" id="GO:0006417">
    <property type="term" value="P:regulation of translation"/>
    <property type="evidence" value="ECO:0007669"/>
    <property type="project" value="UniProtKB-KW"/>
</dbReference>
<dbReference type="SMART" id="SM00025">
    <property type="entry name" value="Pumilio"/>
    <property type="match status" value="5"/>
</dbReference>
<evidence type="ECO:0000256" key="2">
    <source>
        <dbReference type="ARBA" id="ARBA00022490"/>
    </source>
</evidence>
<dbReference type="AlphaFoldDB" id="A0A8X7PR03"/>
<keyword evidence="2" id="KW-0963">Cytoplasm</keyword>
<name>A0A8X7PR03_BRACI</name>
<comment type="caution">
    <text evidence="8">The sequence shown here is derived from an EMBL/GenBank/DDBJ whole genome shotgun (WGS) entry which is preliminary data.</text>
</comment>
<dbReference type="SUPFAM" id="SSF48371">
    <property type="entry name" value="ARM repeat"/>
    <property type="match status" value="1"/>
</dbReference>
<dbReference type="GO" id="GO:0003729">
    <property type="term" value="F:mRNA binding"/>
    <property type="evidence" value="ECO:0007669"/>
    <property type="project" value="TreeGrafter"/>
</dbReference>
<keyword evidence="4" id="KW-0810">Translation regulation</keyword>
<dbReference type="InterPro" id="IPR033133">
    <property type="entry name" value="PUM-HD"/>
</dbReference>
<feature type="repeat" description="Pumilio" evidence="6">
    <location>
        <begin position="181"/>
        <end position="216"/>
    </location>
</feature>
<proteinExistence type="predicted"/>
<gene>
    <name evidence="8" type="ORF">Bca52824_074979</name>
</gene>
<comment type="subcellular location">
    <subcellularLocation>
        <location evidence="1">Cytoplasm</location>
    </subcellularLocation>
</comment>
<evidence type="ECO:0000256" key="1">
    <source>
        <dbReference type="ARBA" id="ARBA00004496"/>
    </source>
</evidence>
<reference evidence="8 9" key="1">
    <citation type="submission" date="2020-02" db="EMBL/GenBank/DDBJ databases">
        <authorList>
            <person name="Ma Q."/>
            <person name="Huang Y."/>
            <person name="Song X."/>
            <person name="Pei D."/>
        </authorList>
    </citation>
    <scope>NUCLEOTIDE SEQUENCE [LARGE SCALE GENOMIC DNA]</scope>
    <source>
        <strain evidence="8">Sxm20200214</strain>
        <tissue evidence="8">Leaf</tissue>
    </source>
</reference>
<organism evidence="8 9">
    <name type="scientific">Brassica carinata</name>
    <name type="common">Ethiopian mustard</name>
    <name type="synonym">Abyssinian cabbage</name>
    <dbReference type="NCBI Taxonomy" id="52824"/>
    <lineage>
        <taxon>Eukaryota</taxon>
        <taxon>Viridiplantae</taxon>
        <taxon>Streptophyta</taxon>
        <taxon>Embryophyta</taxon>
        <taxon>Tracheophyta</taxon>
        <taxon>Spermatophyta</taxon>
        <taxon>Magnoliopsida</taxon>
        <taxon>eudicotyledons</taxon>
        <taxon>Gunneridae</taxon>
        <taxon>Pentapetalae</taxon>
        <taxon>rosids</taxon>
        <taxon>malvids</taxon>
        <taxon>Brassicales</taxon>
        <taxon>Brassicaceae</taxon>
        <taxon>Brassiceae</taxon>
        <taxon>Brassica</taxon>
    </lineage>
</organism>
<evidence type="ECO:0000256" key="3">
    <source>
        <dbReference type="ARBA" id="ARBA00022737"/>
    </source>
</evidence>
<dbReference type="InterPro" id="IPR016024">
    <property type="entry name" value="ARM-type_fold"/>
</dbReference>
<evidence type="ECO:0000256" key="5">
    <source>
        <dbReference type="ARBA" id="ARBA00022884"/>
    </source>
</evidence>
<keyword evidence="9" id="KW-1185">Reference proteome</keyword>
<dbReference type="PROSITE" id="PS50302">
    <property type="entry name" value="PUM"/>
    <property type="match status" value="2"/>
</dbReference>
<feature type="repeat" description="Pumilio" evidence="6">
    <location>
        <begin position="353"/>
        <end position="375"/>
    </location>
</feature>
<keyword evidence="3" id="KW-0677">Repeat</keyword>
<keyword evidence="5" id="KW-0694">RNA-binding</keyword>
<dbReference type="PROSITE" id="PS50303">
    <property type="entry name" value="PUM_HD"/>
    <property type="match status" value="1"/>
</dbReference>
<evidence type="ECO:0000313" key="9">
    <source>
        <dbReference type="Proteomes" id="UP000886595"/>
    </source>
</evidence>
<dbReference type="PANTHER" id="PTHR12537">
    <property type="entry name" value="RNA BINDING PROTEIN PUMILIO-RELATED"/>
    <property type="match status" value="1"/>
</dbReference>
<evidence type="ECO:0000259" key="7">
    <source>
        <dbReference type="PROSITE" id="PS50303"/>
    </source>
</evidence>
<accession>A0A8X7PR03</accession>
<dbReference type="Pfam" id="PF00806">
    <property type="entry name" value="PUF"/>
    <property type="match status" value="6"/>
</dbReference>
<dbReference type="InterPro" id="IPR011989">
    <property type="entry name" value="ARM-like"/>
</dbReference>
<dbReference type="InterPro" id="IPR001313">
    <property type="entry name" value="Pumilio_RNA-bd_rpt"/>
</dbReference>
<feature type="domain" description="PUM-HD" evidence="7">
    <location>
        <begin position="159"/>
        <end position="470"/>
    </location>
</feature>
<evidence type="ECO:0000256" key="6">
    <source>
        <dbReference type="PROSITE-ProRule" id="PRU00317"/>
    </source>
</evidence>
<evidence type="ECO:0000256" key="4">
    <source>
        <dbReference type="ARBA" id="ARBA00022845"/>
    </source>
</evidence>
<protein>
    <recommendedName>
        <fullName evidence="7">PUM-HD domain-containing protein</fullName>
    </recommendedName>
</protein>
<dbReference type="GO" id="GO:0005737">
    <property type="term" value="C:cytoplasm"/>
    <property type="evidence" value="ECO:0007669"/>
    <property type="project" value="UniProtKB-SubCell"/>
</dbReference>
<dbReference type="Gene3D" id="1.25.10.10">
    <property type="entry name" value="Leucine-rich Repeat Variant"/>
    <property type="match status" value="1"/>
</dbReference>